<keyword evidence="2" id="KW-1185">Reference proteome</keyword>
<evidence type="ECO:0000313" key="2">
    <source>
        <dbReference type="Proteomes" id="UP001589709"/>
    </source>
</evidence>
<gene>
    <name evidence="1" type="ORF">ACFF45_19130</name>
</gene>
<proteinExistence type="predicted"/>
<organism evidence="1 2">
    <name type="scientific">Streptomyces cinereospinus</name>
    <dbReference type="NCBI Taxonomy" id="285561"/>
    <lineage>
        <taxon>Bacteria</taxon>
        <taxon>Bacillati</taxon>
        <taxon>Actinomycetota</taxon>
        <taxon>Actinomycetes</taxon>
        <taxon>Kitasatosporales</taxon>
        <taxon>Streptomycetaceae</taxon>
        <taxon>Streptomyces</taxon>
    </lineage>
</organism>
<dbReference type="Proteomes" id="UP001589709">
    <property type="component" value="Unassembled WGS sequence"/>
</dbReference>
<dbReference type="EMBL" id="JBHMCY010000034">
    <property type="protein sequence ID" value="MFB9464762.1"/>
    <property type="molecule type" value="Genomic_DNA"/>
</dbReference>
<reference evidence="1 2" key="1">
    <citation type="submission" date="2024-09" db="EMBL/GenBank/DDBJ databases">
        <authorList>
            <person name="Sun Q."/>
            <person name="Mori K."/>
        </authorList>
    </citation>
    <scope>NUCLEOTIDE SEQUENCE [LARGE SCALE GENOMIC DNA]</scope>
    <source>
        <strain evidence="1 2">JCM 6917</strain>
    </source>
</reference>
<evidence type="ECO:0000313" key="1">
    <source>
        <dbReference type="EMBL" id="MFB9464762.1"/>
    </source>
</evidence>
<comment type="caution">
    <text evidence="1">The sequence shown here is derived from an EMBL/GenBank/DDBJ whole genome shotgun (WGS) entry which is preliminary data.</text>
</comment>
<protein>
    <submittedName>
        <fullName evidence="1">Uncharacterized protein</fullName>
    </submittedName>
</protein>
<accession>A0ABV5N3J0</accession>
<dbReference type="RefSeq" id="WP_381347521.1">
    <property type="nucleotide sequence ID" value="NZ_JBHMCY010000034.1"/>
</dbReference>
<sequence length="46" mass="4860">MTAAGSTLPDAARRVAREALRDPPVDLLGPSLTWARAATTAREETP</sequence>
<name>A0ABV5N3J0_9ACTN</name>